<protein>
    <recommendedName>
        <fullName evidence="3">F-box domain-containing protein</fullName>
    </recommendedName>
</protein>
<organism evidence="1 2">
    <name type="scientific">Pristionchus entomophagus</name>
    <dbReference type="NCBI Taxonomy" id="358040"/>
    <lineage>
        <taxon>Eukaryota</taxon>
        <taxon>Metazoa</taxon>
        <taxon>Ecdysozoa</taxon>
        <taxon>Nematoda</taxon>
        <taxon>Chromadorea</taxon>
        <taxon>Rhabditida</taxon>
        <taxon>Rhabditina</taxon>
        <taxon>Diplogasteromorpha</taxon>
        <taxon>Diplogasteroidea</taxon>
        <taxon>Neodiplogasteridae</taxon>
        <taxon>Pristionchus</taxon>
    </lineage>
</organism>
<dbReference type="Proteomes" id="UP001432027">
    <property type="component" value="Unassembled WGS sequence"/>
</dbReference>
<proteinExistence type="predicted"/>
<keyword evidence="2" id="KW-1185">Reference proteome</keyword>
<name>A0AAV5SEV3_9BILA</name>
<evidence type="ECO:0000313" key="2">
    <source>
        <dbReference type="Proteomes" id="UP001432027"/>
    </source>
</evidence>
<comment type="caution">
    <text evidence="1">The sequence shown here is derived from an EMBL/GenBank/DDBJ whole genome shotgun (WGS) entry which is preliminary data.</text>
</comment>
<dbReference type="EMBL" id="BTSX01000001">
    <property type="protein sequence ID" value="GMS81588.1"/>
    <property type="molecule type" value="Genomic_DNA"/>
</dbReference>
<gene>
    <name evidence="1" type="ORF">PENTCL1PPCAC_3763</name>
</gene>
<accession>A0AAV5SEV3</accession>
<dbReference type="AlphaFoldDB" id="A0AAV5SEV3"/>
<evidence type="ECO:0008006" key="3">
    <source>
        <dbReference type="Google" id="ProtNLM"/>
    </source>
</evidence>
<reference evidence="1" key="1">
    <citation type="submission" date="2023-10" db="EMBL/GenBank/DDBJ databases">
        <title>Genome assembly of Pristionchus species.</title>
        <authorList>
            <person name="Yoshida K."/>
            <person name="Sommer R.J."/>
        </authorList>
    </citation>
    <scope>NUCLEOTIDE SEQUENCE</scope>
    <source>
        <strain evidence="1">RS0144</strain>
    </source>
</reference>
<evidence type="ECO:0000313" key="1">
    <source>
        <dbReference type="EMBL" id="GMS81588.1"/>
    </source>
</evidence>
<feature type="non-terminal residue" evidence="1">
    <location>
        <position position="1"/>
    </location>
</feature>
<sequence>NTYDERSHTGMLEDIVSSINDDILLDILSRLDHNDLDEIATVSEKMNLLSVTSRPRAVKLPAYKLMLNQTSDLEFDFVLQLAEHPNDKFALKMTEYHMNGLFKKYDLAGRVKNYDYDDDGESGRPMKSRLSEAVTARAAQLLIRFDFEGCRFDKIFIDRHFLAYIEKVMSTPSFTSFHLCDGVFDEDFGRRGIERLQKMLLSTKPSRLRLLFQSEVWSFIDEPFLINFANAVPLADLTIFDRENVSQLRPTIKFAQALSTIKTMELPRIIVDTKWILPQIVKRLSLKTKGMWWIGVTGEINQSEIDVLLDQESDLRSFSDPEAPQGYGIAIAESHKVFFSDQADRDHSSLRILFAQFYDSSTDLDSE</sequence>